<dbReference type="PANTHER" id="PTHR47926:SF415">
    <property type="entry name" value="PENTATRICOPEPTIDE REPEAT-CONTAINING PROTEIN"/>
    <property type="match status" value="1"/>
</dbReference>
<evidence type="ECO:0000256" key="7">
    <source>
        <dbReference type="ARBA" id="ARBA00022974"/>
    </source>
</evidence>
<evidence type="ECO:0000256" key="14">
    <source>
        <dbReference type="SAM" id="SignalP"/>
    </source>
</evidence>
<evidence type="ECO:0000313" key="16">
    <source>
        <dbReference type="EMBL" id="CAA7013991.1"/>
    </source>
</evidence>
<dbReference type="OrthoDB" id="185373at2759"/>
<comment type="function">
    <text evidence="10">May be a cell surface adhesion protein.</text>
</comment>
<protein>
    <recommendedName>
        <fullName evidence="15">FAS1 domain-containing protein</fullName>
    </recommendedName>
</protein>
<dbReference type="SMART" id="SM00554">
    <property type="entry name" value="FAS1"/>
    <property type="match status" value="1"/>
</dbReference>
<dbReference type="GO" id="GO:0003723">
    <property type="term" value="F:RNA binding"/>
    <property type="evidence" value="ECO:0007669"/>
    <property type="project" value="InterPro"/>
</dbReference>
<keyword evidence="4" id="KW-0449">Lipoprotein</keyword>
<dbReference type="GO" id="GO:0009834">
    <property type="term" value="P:plant-type secondary cell wall biogenesis"/>
    <property type="evidence" value="ECO:0007669"/>
    <property type="project" value="UniProtKB-ARBA"/>
</dbReference>
<reference evidence="16" key="1">
    <citation type="submission" date="2020-01" db="EMBL/GenBank/DDBJ databases">
        <authorList>
            <person name="Mishra B."/>
        </authorList>
    </citation>
    <scope>NUCLEOTIDE SEQUENCE [LARGE SCALE GENOMIC DNA]</scope>
</reference>
<evidence type="ECO:0000256" key="8">
    <source>
        <dbReference type="ARBA" id="ARBA00023136"/>
    </source>
</evidence>
<feature type="chain" id="PRO_5025668027" description="FAS1 domain-containing protein" evidence="14">
    <location>
        <begin position="24"/>
        <end position="796"/>
    </location>
</feature>
<comment type="caution">
    <text evidence="16">The sequence shown here is derived from an EMBL/GenBank/DDBJ whole genome shotgun (WGS) entry which is preliminary data.</text>
</comment>
<feature type="repeat" description="PPR" evidence="12">
    <location>
        <begin position="571"/>
        <end position="605"/>
    </location>
</feature>
<dbReference type="SUPFAM" id="SSF82153">
    <property type="entry name" value="FAS1 domain"/>
    <property type="match status" value="1"/>
</dbReference>
<comment type="similarity">
    <text evidence="2">Belongs to the fasciclin-like AGP family.</text>
</comment>
<dbReference type="Proteomes" id="UP000467841">
    <property type="component" value="Unassembled WGS sequence"/>
</dbReference>
<evidence type="ECO:0000256" key="5">
    <source>
        <dbReference type="ARBA" id="ARBA00022729"/>
    </source>
</evidence>
<evidence type="ECO:0000256" key="10">
    <source>
        <dbReference type="ARBA" id="ARBA00024686"/>
    </source>
</evidence>
<dbReference type="InterPro" id="IPR036378">
    <property type="entry name" value="FAS1_dom_sf"/>
</dbReference>
<dbReference type="EMBL" id="CACVBM020000077">
    <property type="protein sequence ID" value="CAA7013991.1"/>
    <property type="molecule type" value="Genomic_DNA"/>
</dbReference>
<dbReference type="Pfam" id="PF02469">
    <property type="entry name" value="Fasciclin"/>
    <property type="match status" value="1"/>
</dbReference>
<feature type="region of interest" description="Disordered" evidence="13">
    <location>
        <begin position="190"/>
        <end position="218"/>
    </location>
</feature>
<evidence type="ECO:0000256" key="11">
    <source>
        <dbReference type="ARBA" id="ARBA00061659"/>
    </source>
</evidence>
<dbReference type="Gene3D" id="1.25.40.10">
    <property type="entry name" value="Tetratricopeptide repeat domain"/>
    <property type="match status" value="4"/>
</dbReference>
<keyword evidence="17" id="KW-1185">Reference proteome</keyword>
<dbReference type="NCBIfam" id="TIGR00756">
    <property type="entry name" value="PPR"/>
    <property type="match status" value="5"/>
</dbReference>
<feature type="repeat" description="PPR" evidence="12">
    <location>
        <begin position="439"/>
        <end position="473"/>
    </location>
</feature>
<feature type="repeat" description="PPR" evidence="12">
    <location>
        <begin position="540"/>
        <end position="570"/>
    </location>
</feature>
<comment type="similarity">
    <text evidence="11">Belongs to the PPR family. PCMP-E subfamily.</text>
</comment>
<dbReference type="GO" id="GO:0098552">
    <property type="term" value="C:side of membrane"/>
    <property type="evidence" value="ECO:0007669"/>
    <property type="project" value="UniProtKB-KW"/>
</dbReference>
<dbReference type="PROSITE" id="PS51375">
    <property type="entry name" value="PPR"/>
    <property type="match status" value="4"/>
</dbReference>
<keyword evidence="5 14" id="KW-0732">Signal</keyword>
<accession>A0A6D2HD18</accession>
<keyword evidence="4" id="KW-0336">GPI-anchor</keyword>
<dbReference type="Pfam" id="PF20431">
    <property type="entry name" value="E_motif"/>
    <property type="match status" value="1"/>
</dbReference>
<dbReference type="InterPro" id="IPR000782">
    <property type="entry name" value="FAS1_domain"/>
</dbReference>
<feature type="repeat" description="PPR" evidence="12">
    <location>
        <begin position="337"/>
        <end position="371"/>
    </location>
</feature>
<evidence type="ECO:0000256" key="12">
    <source>
        <dbReference type="PROSITE-ProRule" id="PRU00708"/>
    </source>
</evidence>
<dbReference type="PROSITE" id="PS50213">
    <property type="entry name" value="FAS1"/>
    <property type="match status" value="1"/>
</dbReference>
<evidence type="ECO:0000256" key="2">
    <source>
        <dbReference type="ARBA" id="ARBA00007843"/>
    </source>
</evidence>
<dbReference type="FunFam" id="1.25.40.10:FF:000031">
    <property type="entry name" value="Pentatricopeptide repeat-containing protein mitochondrial"/>
    <property type="match status" value="1"/>
</dbReference>
<dbReference type="InterPro" id="IPR002885">
    <property type="entry name" value="PPR_rpt"/>
</dbReference>
<evidence type="ECO:0000256" key="13">
    <source>
        <dbReference type="SAM" id="MobiDB-lite"/>
    </source>
</evidence>
<dbReference type="PANTHER" id="PTHR47926">
    <property type="entry name" value="PENTATRICOPEPTIDE REPEAT-CONTAINING PROTEIN"/>
    <property type="match status" value="1"/>
</dbReference>
<dbReference type="InterPro" id="IPR011990">
    <property type="entry name" value="TPR-like_helical_dom_sf"/>
</dbReference>
<dbReference type="Gene3D" id="2.30.180.10">
    <property type="entry name" value="FAS1 domain"/>
    <property type="match status" value="1"/>
</dbReference>
<dbReference type="GO" id="GO:0009451">
    <property type="term" value="P:RNA modification"/>
    <property type="evidence" value="ECO:0007669"/>
    <property type="project" value="InterPro"/>
</dbReference>
<keyword evidence="3" id="KW-1003">Cell membrane</keyword>
<dbReference type="SUPFAM" id="SSF48452">
    <property type="entry name" value="TPR-like"/>
    <property type="match status" value="1"/>
</dbReference>
<dbReference type="FunFam" id="2.30.180.10:FF:000006">
    <property type="entry name" value="Fasciclin-like arabinogalactan protein 11"/>
    <property type="match status" value="1"/>
</dbReference>
<keyword evidence="6" id="KW-0677">Repeat</keyword>
<evidence type="ECO:0000256" key="4">
    <source>
        <dbReference type="ARBA" id="ARBA00022622"/>
    </source>
</evidence>
<feature type="domain" description="FAS1" evidence="15">
    <location>
        <begin position="36"/>
        <end position="182"/>
    </location>
</feature>
<dbReference type="FunFam" id="1.25.40.10:FF:001214">
    <property type="entry name" value="Pentatricopeptide repeat-containing protein At2g20540"/>
    <property type="match status" value="1"/>
</dbReference>
<dbReference type="InterPro" id="IPR046848">
    <property type="entry name" value="E_motif"/>
</dbReference>
<dbReference type="AlphaFoldDB" id="A0A6D2HD18"/>
<name>A0A6D2HD18_9BRAS</name>
<dbReference type="InterPro" id="IPR046960">
    <property type="entry name" value="PPR_At4g14850-like_plant"/>
</dbReference>
<keyword evidence="9" id="KW-0325">Glycoprotein</keyword>
<evidence type="ECO:0000313" key="17">
    <source>
        <dbReference type="Proteomes" id="UP000467841"/>
    </source>
</evidence>
<gene>
    <name evidence="16" type="ORF">MERR_LOCUS1225</name>
</gene>
<comment type="subcellular location">
    <subcellularLocation>
        <location evidence="1">Cell membrane</location>
        <topology evidence="1">Lipid-anchor</topology>
        <topology evidence="1">GPI-anchor</topology>
    </subcellularLocation>
</comment>
<proteinExistence type="inferred from homology"/>
<organism evidence="16 17">
    <name type="scientific">Microthlaspi erraticum</name>
    <dbReference type="NCBI Taxonomy" id="1685480"/>
    <lineage>
        <taxon>Eukaryota</taxon>
        <taxon>Viridiplantae</taxon>
        <taxon>Streptophyta</taxon>
        <taxon>Embryophyta</taxon>
        <taxon>Tracheophyta</taxon>
        <taxon>Spermatophyta</taxon>
        <taxon>Magnoliopsida</taxon>
        <taxon>eudicotyledons</taxon>
        <taxon>Gunneridae</taxon>
        <taxon>Pentapetalae</taxon>
        <taxon>rosids</taxon>
        <taxon>malvids</taxon>
        <taxon>Brassicales</taxon>
        <taxon>Brassicaceae</taxon>
        <taxon>Coluteocarpeae</taxon>
        <taxon>Microthlaspi</taxon>
    </lineage>
</organism>
<evidence type="ECO:0000256" key="1">
    <source>
        <dbReference type="ARBA" id="ARBA00004609"/>
    </source>
</evidence>
<dbReference type="FunFam" id="1.25.40.10:FF:000280">
    <property type="entry name" value="Pentatricopeptide repeat-containing protein"/>
    <property type="match status" value="1"/>
</dbReference>
<feature type="signal peptide" evidence="14">
    <location>
        <begin position="1"/>
        <end position="23"/>
    </location>
</feature>
<dbReference type="Pfam" id="PF01535">
    <property type="entry name" value="PPR"/>
    <property type="match status" value="5"/>
</dbReference>
<evidence type="ECO:0000259" key="15">
    <source>
        <dbReference type="PROSITE" id="PS50213"/>
    </source>
</evidence>
<dbReference type="Pfam" id="PF13041">
    <property type="entry name" value="PPR_2"/>
    <property type="match status" value="1"/>
</dbReference>
<evidence type="ECO:0000256" key="3">
    <source>
        <dbReference type="ARBA" id="ARBA00022475"/>
    </source>
</evidence>
<keyword evidence="8" id="KW-0472">Membrane</keyword>
<evidence type="ECO:0000256" key="9">
    <source>
        <dbReference type="ARBA" id="ARBA00023180"/>
    </source>
</evidence>
<keyword evidence="7" id="KW-0654">Proteoglycan</keyword>
<sequence>MSSSNFSYISLFFFFFIIPYIQSQPTAPAPTNDASTVNLTAVLETGHQFNTFIRLLNTTQVGFQVSIQLNSSDQGMTVFAPTDNAFNDLKPGTLNSLTHQQQIQLILYHIIPKYYSLDDLLLASNPVRTQATGQEGGVFGLNFTGQGQINQVNVSTGVVETRINNILRQKFPLAVYVVDKVLLPQELFRTKTTPTGAPPPDADSPSSDEEHKSVGSRVKGTSLGLSKVDSERHLRLTAANSPGAGALLFPPPRAAASLHFPKLALMAFHGIRELENYFVPFLQQFKSAREWKKIHASIIVHGLSQSSFMVTKMVDVCDKIGDMEYATRLFNQVSTPNVFLYNSIIRAYSHNSLYPDVIRIYRQLQRKSLELPDRFTFPFMFKSCASLGSCYLGRQIHGHLCKFGPKFHVVTENALIDMYMKFDDLADAHRVFDEMCERDVISWNSLVSGYARLGQMKKAKTLFRSMADKTIVSWTAMVSGYTGIGCYVDAMDVFREMQMAGIEPDEISLISVLPSCAHLGSLELGKWIHMYADRKGFLKQTGVCNALIEMYSKCGMISEAIELFTKMKGRDVISWSTMISGYAHHGNAQGAMETFDEMQRAKVKPNGITFLGLLSACSHVGLWHQGLKYFDMMRRDYQIEPKIEHYGCLIDVLARAGKLERAVEITKTMPMKPDSKIWGSLLSSCRTRGNLDVALVAMDHLVELEPEDMGNYVLLSNIYADLGKWEEVSRMRKLIRKGNMKKTPGCSLIEVNNVVQEFVAGDHSKPFWTDISSVLQLFSAHQNPNVIENSNTLEYI</sequence>
<evidence type="ECO:0000256" key="6">
    <source>
        <dbReference type="ARBA" id="ARBA00022737"/>
    </source>
</evidence>
<dbReference type="GO" id="GO:0005886">
    <property type="term" value="C:plasma membrane"/>
    <property type="evidence" value="ECO:0007669"/>
    <property type="project" value="UniProtKB-SubCell"/>
</dbReference>